<keyword evidence="6" id="KW-1185">Reference proteome</keyword>
<evidence type="ECO:0000256" key="2">
    <source>
        <dbReference type="ARBA" id="ARBA00022824"/>
    </source>
</evidence>
<organism evidence="6 7">
    <name type="scientific">Acrobeloides nanus</name>
    <dbReference type="NCBI Taxonomy" id="290746"/>
    <lineage>
        <taxon>Eukaryota</taxon>
        <taxon>Metazoa</taxon>
        <taxon>Ecdysozoa</taxon>
        <taxon>Nematoda</taxon>
        <taxon>Chromadorea</taxon>
        <taxon>Rhabditida</taxon>
        <taxon>Tylenchina</taxon>
        <taxon>Cephalobomorpha</taxon>
        <taxon>Cephaloboidea</taxon>
        <taxon>Cephalobidae</taxon>
        <taxon>Acrobeloides</taxon>
    </lineage>
</organism>
<dbReference type="Proteomes" id="UP000887540">
    <property type="component" value="Unplaced"/>
</dbReference>
<feature type="domain" description="PH" evidence="4">
    <location>
        <begin position="3"/>
        <end position="96"/>
    </location>
</feature>
<dbReference type="SMART" id="SM00234">
    <property type="entry name" value="START"/>
    <property type="match status" value="1"/>
</dbReference>
<feature type="coiled-coil region" evidence="3">
    <location>
        <begin position="149"/>
        <end position="176"/>
    </location>
</feature>
<dbReference type="Gene3D" id="3.30.530.20">
    <property type="match status" value="1"/>
</dbReference>
<accession>A0A914BWJ4</accession>
<evidence type="ECO:0000256" key="1">
    <source>
        <dbReference type="ARBA" id="ARBA00004240"/>
    </source>
</evidence>
<dbReference type="GO" id="GO:0035621">
    <property type="term" value="P:ER to Golgi ceramide transport"/>
    <property type="evidence" value="ECO:0007669"/>
    <property type="project" value="TreeGrafter"/>
</dbReference>
<dbReference type="PANTHER" id="PTHR19308:SF53">
    <property type="entry name" value="CERAMIDE TRANSFER PROTEIN"/>
    <property type="match status" value="1"/>
</dbReference>
<proteinExistence type="predicted"/>
<reference evidence="7" key="1">
    <citation type="submission" date="2022-11" db="UniProtKB">
        <authorList>
            <consortium name="WormBaseParasite"/>
        </authorList>
    </citation>
    <scope>IDENTIFICATION</scope>
</reference>
<dbReference type="PROSITE" id="PS50003">
    <property type="entry name" value="PH_DOMAIN"/>
    <property type="match status" value="1"/>
</dbReference>
<evidence type="ECO:0000313" key="7">
    <source>
        <dbReference type="WBParaSite" id="ACRNAN_Path_1165.g4516.t1"/>
    </source>
</evidence>
<dbReference type="PANTHER" id="PTHR19308">
    <property type="entry name" value="PHOSPHATIDYLCHOLINE TRANSFER PROTEIN"/>
    <property type="match status" value="1"/>
</dbReference>
<dbReference type="InterPro" id="IPR011993">
    <property type="entry name" value="PH-like_dom_sf"/>
</dbReference>
<dbReference type="InterPro" id="IPR051213">
    <property type="entry name" value="START_lipid_transfer"/>
</dbReference>
<dbReference type="Pfam" id="PF01852">
    <property type="entry name" value="START"/>
    <property type="match status" value="1"/>
</dbReference>
<dbReference type="InterPro" id="IPR002913">
    <property type="entry name" value="START_lipid-bd_dom"/>
</dbReference>
<sequence>MAEISLNNTVYKYTNFLFGYQERYFKIDQSQISYFRSKDAESEGCRKSRALTEFNIELDEDPCRMDIVFKDDRWCLRFKSEQELDIWKNALMAFMPNMTSPPRTVGHNQVDLHKLTIMQQNMILQYDSIISFLHSFLNTSGSPVDLSAVEQTIDQCRQLEDNLKSLRSILRHLQGDFQLKESYMSDEEFFDAQDDESELDPQIIQSFREESICASEIQQPSTSALESESPLMKEILHMTAEQLRYAKAGVDDGPWELFCTDGEMKMYRRDYEVDGLMCDPLKAVHSVKGVTAREYMDIFFKPEYKLSWDHTLERVNVVEEISENIVVLHQLHKKVWPAAQRESLFWSHFYDVCSERDPDAHDAYMVCNHDCDRPDVPRVDNSSVRVGLTIAMLCQTVIEAKKPLDQLRRDDIRCRITYVAQVHPGGWVPTSALRQVYKREYPKFLRMFTKFVLEQIKGKALTL</sequence>
<evidence type="ECO:0000259" key="5">
    <source>
        <dbReference type="PROSITE" id="PS50848"/>
    </source>
</evidence>
<keyword evidence="2" id="KW-0256">Endoplasmic reticulum</keyword>
<dbReference type="SUPFAM" id="SSF50729">
    <property type="entry name" value="PH domain-like"/>
    <property type="match status" value="1"/>
</dbReference>
<dbReference type="WBParaSite" id="ACRNAN_Path_1165.g4516.t1">
    <property type="protein sequence ID" value="ACRNAN_Path_1165.g4516.t1"/>
    <property type="gene ID" value="ACRNAN_Path_1165.g4516"/>
</dbReference>
<feature type="domain" description="START" evidence="5">
    <location>
        <begin position="248"/>
        <end position="457"/>
    </location>
</feature>
<dbReference type="AlphaFoldDB" id="A0A914BWJ4"/>
<name>A0A914BWJ4_9BILA</name>
<dbReference type="InterPro" id="IPR023393">
    <property type="entry name" value="START-like_dom_sf"/>
</dbReference>
<dbReference type="PROSITE" id="PS50848">
    <property type="entry name" value="START"/>
    <property type="match status" value="1"/>
</dbReference>
<keyword evidence="3" id="KW-0175">Coiled coil</keyword>
<dbReference type="SMART" id="SM00233">
    <property type="entry name" value="PH"/>
    <property type="match status" value="1"/>
</dbReference>
<dbReference type="InterPro" id="IPR001849">
    <property type="entry name" value="PH_domain"/>
</dbReference>
<dbReference type="GO" id="GO:0008289">
    <property type="term" value="F:lipid binding"/>
    <property type="evidence" value="ECO:0007669"/>
    <property type="project" value="InterPro"/>
</dbReference>
<evidence type="ECO:0000256" key="3">
    <source>
        <dbReference type="SAM" id="Coils"/>
    </source>
</evidence>
<protein>
    <submittedName>
        <fullName evidence="7">Collagen type IV alpha-3-binding protein</fullName>
    </submittedName>
</protein>
<evidence type="ECO:0000313" key="6">
    <source>
        <dbReference type="Proteomes" id="UP000887540"/>
    </source>
</evidence>
<dbReference type="GO" id="GO:0005783">
    <property type="term" value="C:endoplasmic reticulum"/>
    <property type="evidence" value="ECO:0007669"/>
    <property type="project" value="UniProtKB-SubCell"/>
</dbReference>
<evidence type="ECO:0000259" key="4">
    <source>
        <dbReference type="PROSITE" id="PS50003"/>
    </source>
</evidence>
<dbReference type="SUPFAM" id="SSF55961">
    <property type="entry name" value="Bet v1-like"/>
    <property type="match status" value="1"/>
</dbReference>
<dbReference type="Pfam" id="PF00169">
    <property type="entry name" value="PH"/>
    <property type="match status" value="1"/>
</dbReference>
<comment type="subcellular location">
    <subcellularLocation>
        <location evidence="1">Endoplasmic reticulum</location>
    </subcellularLocation>
</comment>
<dbReference type="Gene3D" id="2.30.29.30">
    <property type="entry name" value="Pleckstrin-homology domain (PH domain)/Phosphotyrosine-binding domain (PTB)"/>
    <property type="match status" value="1"/>
</dbReference>